<dbReference type="InterPro" id="IPR000421">
    <property type="entry name" value="FA58C"/>
</dbReference>
<dbReference type="CDD" id="cd06563">
    <property type="entry name" value="GH20_chitobiase-like"/>
    <property type="match status" value="1"/>
</dbReference>
<evidence type="ECO:0000259" key="7">
    <source>
        <dbReference type="Pfam" id="PF00728"/>
    </source>
</evidence>
<organism evidence="10 11">
    <name type="scientific">Pseudalgibacter alginicilyticus</name>
    <dbReference type="NCBI Taxonomy" id="1736674"/>
    <lineage>
        <taxon>Bacteria</taxon>
        <taxon>Pseudomonadati</taxon>
        <taxon>Bacteroidota</taxon>
        <taxon>Flavobacteriia</taxon>
        <taxon>Flavobacteriales</taxon>
        <taxon>Flavobacteriaceae</taxon>
        <taxon>Pseudalgibacter</taxon>
    </lineage>
</organism>
<keyword evidence="4" id="KW-0378">Hydrolase</keyword>
<feature type="domain" description="Beta-hexosaminidase bacterial type N-terminal" evidence="9">
    <location>
        <begin position="35"/>
        <end position="164"/>
    </location>
</feature>
<evidence type="ECO:0000313" key="10">
    <source>
        <dbReference type="EMBL" id="ALJ04186.1"/>
    </source>
</evidence>
<feature type="active site" description="Proton donor" evidence="6">
    <location>
        <position position="348"/>
    </location>
</feature>
<dbReference type="Proteomes" id="UP000057981">
    <property type="component" value="Chromosome"/>
</dbReference>
<dbReference type="Pfam" id="PF00728">
    <property type="entry name" value="Glyco_hydro_20"/>
    <property type="match status" value="1"/>
</dbReference>
<dbReference type="Pfam" id="PF00754">
    <property type="entry name" value="F5_F8_type_C"/>
    <property type="match status" value="1"/>
</dbReference>
<dbReference type="InterPro" id="IPR017853">
    <property type="entry name" value="GH"/>
</dbReference>
<evidence type="ECO:0000256" key="3">
    <source>
        <dbReference type="ARBA" id="ARBA00012663"/>
    </source>
</evidence>
<dbReference type="EC" id="3.2.1.52" evidence="3"/>
<dbReference type="GO" id="GO:0005975">
    <property type="term" value="P:carbohydrate metabolic process"/>
    <property type="evidence" value="ECO:0007669"/>
    <property type="project" value="InterPro"/>
</dbReference>
<dbReference type="Gene3D" id="3.20.20.80">
    <property type="entry name" value="Glycosidases"/>
    <property type="match status" value="1"/>
</dbReference>
<evidence type="ECO:0000256" key="1">
    <source>
        <dbReference type="ARBA" id="ARBA00001231"/>
    </source>
</evidence>
<dbReference type="InterPro" id="IPR015883">
    <property type="entry name" value="Glyco_hydro_20_cat"/>
</dbReference>
<dbReference type="PANTHER" id="PTHR22600:SF57">
    <property type="entry name" value="BETA-N-ACETYLHEXOSAMINIDASE"/>
    <property type="match status" value="1"/>
</dbReference>
<evidence type="ECO:0000256" key="4">
    <source>
        <dbReference type="ARBA" id="ARBA00022801"/>
    </source>
</evidence>
<evidence type="ECO:0000259" key="8">
    <source>
        <dbReference type="Pfam" id="PF00754"/>
    </source>
</evidence>
<evidence type="ECO:0000259" key="9">
    <source>
        <dbReference type="Pfam" id="PF02838"/>
    </source>
</evidence>
<evidence type="ECO:0000256" key="6">
    <source>
        <dbReference type="PIRSR" id="PIRSR625705-1"/>
    </source>
</evidence>
<protein>
    <recommendedName>
        <fullName evidence="3">beta-N-acetylhexosaminidase</fullName>
        <ecNumber evidence="3">3.2.1.52</ecNumber>
    </recommendedName>
</protein>
<dbReference type="InterPro" id="IPR015882">
    <property type="entry name" value="HEX_bac_N"/>
</dbReference>
<name>A0A0P0D8L7_9FLAO</name>
<dbReference type="Pfam" id="PF02838">
    <property type="entry name" value="Glyco_hydro_20b"/>
    <property type="match status" value="1"/>
</dbReference>
<keyword evidence="5" id="KW-0326">Glycosidase</keyword>
<dbReference type="SUPFAM" id="SSF51445">
    <property type="entry name" value="(Trans)glycosidases"/>
    <property type="match status" value="1"/>
</dbReference>
<accession>A0A0P0D8L7</accession>
<dbReference type="STRING" id="1736674.APS56_03055"/>
<sequence>MKNSFSLKFLTVLAFLLILCSCGLKTDKFFTEADIKIIPKVESLQVNSGVFEFNKNTLFVVTDNSQETAAQLLIDKFKTVNNWDLKVVSEQTNDNYIVFNTDVSLKNEAYTLRVTSNNISISASSYSGFLYGVQSLRMLLPTAIESKKQVSDIVWQIPNIEIKDSPRFKWRGLMLDLSRHFFDKDYIKETIDAISLLKMNVLHLHLVDDHGWRIEIKKHPRLTEVGAWRVDQEHMPWNKRATNSPEEKGTYGGFLTQEELKEVVAYAELKGVEVVPEIEMPAHVSSAIAAYPELSCLEKPIGVPSGALWPITDIYCAGKEYTFEFLEDVLMEVIDIFPSKYIHIGGDEATKTNWKTCPHCQKRMKQEGLHDVEELQSYFVKRMEKFINSKGKKLIGWDEILEGGLAPGATVMSWRGFKGGLQAAGQGHDVVMTPTDFCYFDYYQGPPEQEPVAGGSVTTLSKVYQFDPVVDSMTEEEANHVLGGQANLWAEHVSTEPHSQYMIFPRLAALSETVWSPKASRNWDDFSNRLISMFQRYDYLGINYAKSSFIVTSDMKIDVQNKTVSLILHNEYPNSNIKYALNDEALDNNSKPFVEPIILSKTTAVKAGLFKDDVLFGDIFQDTIKFHKGVANNVMYNTDFNERYQGAGDFNLVNTLRGTKNFRDGRWQAWLNSGVDVTIDLETEKEINQVTVGSMENQKNGIFYPTLIQVFVSNDGEIFNEITSFNRLFVLNENPELKDFILPFDTLNTRFVKIKISLSNNIRERNEGWIFVDEILID</sequence>
<dbReference type="GO" id="GO:0004563">
    <property type="term" value="F:beta-N-acetylhexosaminidase activity"/>
    <property type="evidence" value="ECO:0007669"/>
    <property type="project" value="UniProtKB-EC"/>
</dbReference>
<dbReference type="PRINTS" id="PR00738">
    <property type="entry name" value="GLHYDRLASE20"/>
</dbReference>
<keyword evidence="11" id="KW-1185">Reference proteome</keyword>
<dbReference type="InterPro" id="IPR008979">
    <property type="entry name" value="Galactose-bd-like_sf"/>
</dbReference>
<dbReference type="PROSITE" id="PS51257">
    <property type="entry name" value="PROKAR_LIPOPROTEIN"/>
    <property type="match status" value="1"/>
</dbReference>
<evidence type="ECO:0000256" key="5">
    <source>
        <dbReference type="ARBA" id="ARBA00023295"/>
    </source>
</evidence>
<evidence type="ECO:0000256" key="2">
    <source>
        <dbReference type="ARBA" id="ARBA00006285"/>
    </source>
</evidence>
<dbReference type="OrthoDB" id="9763537at2"/>
<dbReference type="GO" id="GO:0016020">
    <property type="term" value="C:membrane"/>
    <property type="evidence" value="ECO:0007669"/>
    <property type="project" value="TreeGrafter"/>
</dbReference>
<dbReference type="EMBL" id="CP012898">
    <property type="protein sequence ID" value="ALJ04186.1"/>
    <property type="molecule type" value="Genomic_DNA"/>
</dbReference>
<dbReference type="InterPro" id="IPR029018">
    <property type="entry name" value="Hex-like_dom2"/>
</dbReference>
<proteinExistence type="inferred from homology"/>
<dbReference type="SUPFAM" id="SSF49785">
    <property type="entry name" value="Galactose-binding domain-like"/>
    <property type="match status" value="1"/>
</dbReference>
<dbReference type="RefSeq" id="WP_054724663.1">
    <property type="nucleotide sequence ID" value="NZ_CP012898.1"/>
</dbReference>
<comment type="catalytic activity">
    <reaction evidence="1">
        <text>Hydrolysis of terminal non-reducing N-acetyl-D-hexosamine residues in N-acetyl-beta-D-hexosaminides.</text>
        <dbReference type="EC" id="3.2.1.52"/>
    </reaction>
</comment>
<comment type="similarity">
    <text evidence="2">Belongs to the glycosyl hydrolase 20 family.</text>
</comment>
<feature type="domain" description="F5/8 type C" evidence="8">
    <location>
        <begin position="664"/>
        <end position="758"/>
    </location>
</feature>
<dbReference type="KEGG" id="ahz:APS56_03055"/>
<dbReference type="GO" id="GO:0030203">
    <property type="term" value="P:glycosaminoglycan metabolic process"/>
    <property type="evidence" value="ECO:0007669"/>
    <property type="project" value="TreeGrafter"/>
</dbReference>
<dbReference type="Gene3D" id="2.60.120.260">
    <property type="entry name" value="Galactose-binding domain-like"/>
    <property type="match status" value="1"/>
</dbReference>
<evidence type="ECO:0000313" key="11">
    <source>
        <dbReference type="Proteomes" id="UP000057981"/>
    </source>
</evidence>
<dbReference type="SUPFAM" id="SSF55545">
    <property type="entry name" value="beta-N-acetylhexosaminidase-like domain"/>
    <property type="match status" value="1"/>
</dbReference>
<feature type="domain" description="Glycoside hydrolase family 20 catalytic" evidence="7">
    <location>
        <begin position="168"/>
        <end position="517"/>
    </location>
</feature>
<reference evidence="10 11" key="1">
    <citation type="submission" date="2015-10" db="EMBL/GenBank/DDBJ databases">
        <authorList>
            <person name="Gilbert D.G."/>
        </authorList>
    </citation>
    <scope>NUCLEOTIDE SEQUENCE [LARGE SCALE GENOMIC DNA]</scope>
    <source>
        <strain evidence="11">HZ-22</strain>
    </source>
</reference>
<gene>
    <name evidence="10" type="ORF">APS56_03055</name>
</gene>
<dbReference type="PATRIC" id="fig|1736674.3.peg.636"/>
<dbReference type="InterPro" id="IPR025705">
    <property type="entry name" value="Beta_hexosaminidase_sua/sub"/>
</dbReference>
<dbReference type="PANTHER" id="PTHR22600">
    <property type="entry name" value="BETA-HEXOSAMINIDASE"/>
    <property type="match status" value="1"/>
</dbReference>
<dbReference type="AlphaFoldDB" id="A0A0P0D8L7"/>
<dbReference type="Gene3D" id="3.30.379.10">
    <property type="entry name" value="Chitobiase/beta-hexosaminidase domain 2-like"/>
    <property type="match status" value="1"/>
</dbReference>